<dbReference type="Gene3D" id="1.10.287.70">
    <property type="match status" value="1"/>
</dbReference>
<dbReference type="PANTHER" id="PTHR42643">
    <property type="entry name" value="IONOTROPIC RECEPTOR 20A-RELATED"/>
    <property type="match status" value="1"/>
</dbReference>
<evidence type="ECO:0000256" key="5">
    <source>
        <dbReference type="ARBA" id="ARBA00022989"/>
    </source>
</evidence>
<keyword evidence="6 9" id="KW-0472">Membrane</keyword>
<dbReference type="AlphaFoldDB" id="A0A1B6DB66"/>
<accession>A0A1B6DB66</accession>
<evidence type="ECO:0000313" key="11">
    <source>
        <dbReference type="EMBL" id="JAS22933.1"/>
    </source>
</evidence>
<name>A0A1B6DB66_9HEMI</name>
<evidence type="ECO:0000256" key="3">
    <source>
        <dbReference type="ARBA" id="ARBA00022475"/>
    </source>
</evidence>
<feature type="domain" description="Ionotropic glutamate receptor C-terminal" evidence="10">
    <location>
        <begin position="74"/>
        <end position="205"/>
    </location>
</feature>
<proteinExistence type="inferred from homology"/>
<protein>
    <recommendedName>
        <fullName evidence="10">Ionotropic glutamate receptor C-terminal domain-containing protein</fullName>
    </recommendedName>
</protein>
<feature type="transmembrane region" description="Helical" evidence="9">
    <location>
        <begin position="149"/>
        <end position="172"/>
    </location>
</feature>
<organism evidence="11">
    <name type="scientific">Clastoptera arizonana</name>
    <name type="common">Arizona spittle bug</name>
    <dbReference type="NCBI Taxonomy" id="38151"/>
    <lineage>
        <taxon>Eukaryota</taxon>
        <taxon>Metazoa</taxon>
        <taxon>Ecdysozoa</taxon>
        <taxon>Arthropoda</taxon>
        <taxon>Hexapoda</taxon>
        <taxon>Insecta</taxon>
        <taxon>Pterygota</taxon>
        <taxon>Neoptera</taxon>
        <taxon>Paraneoptera</taxon>
        <taxon>Hemiptera</taxon>
        <taxon>Auchenorrhyncha</taxon>
        <taxon>Cercopoidea</taxon>
        <taxon>Clastopteridae</taxon>
        <taxon>Clastoptera</taxon>
    </lineage>
</organism>
<evidence type="ECO:0000256" key="1">
    <source>
        <dbReference type="ARBA" id="ARBA00004651"/>
    </source>
</evidence>
<evidence type="ECO:0000259" key="10">
    <source>
        <dbReference type="Pfam" id="PF00060"/>
    </source>
</evidence>
<keyword evidence="8" id="KW-0325">Glycoprotein</keyword>
<dbReference type="InterPro" id="IPR052192">
    <property type="entry name" value="Insect_Ionotropic_Sensory_Rcpt"/>
</dbReference>
<evidence type="ECO:0000256" key="6">
    <source>
        <dbReference type="ARBA" id="ARBA00023136"/>
    </source>
</evidence>
<keyword evidence="7" id="KW-0675">Receptor</keyword>
<gene>
    <name evidence="11" type="ORF">g.45249</name>
</gene>
<dbReference type="InterPro" id="IPR001320">
    <property type="entry name" value="Iontro_rcpt_C"/>
</dbReference>
<feature type="transmembrane region" description="Helical" evidence="9">
    <location>
        <begin position="77"/>
        <end position="96"/>
    </location>
</feature>
<evidence type="ECO:0000256" key="9">
    <source>
        <dbReference type="SAM" id="Phobius"/>
    </source>
</evidence>
<evidence type="ECO:0000256" key="4">
    <source>
        <dbReference type="ARBA" id="ARBA00022692"/>
    </source>
</evidence>
<sequence>FMWGDIFENETGGNGVVGAVYMDRADIGFSGMYLWERQHRFLDYSTPYLYSSVTCMVPKPHMLPGWWLPILPFSKELWTSLIVSIVIAVVMLHVIAKATLRFTRLRSNVQFKSWSDSVIRVIGLTVLQTPPTRLNINAPYRHLFTWYEILFLLLTSCYAGGLSSFLTLPLSYPAVNTIEQLVKSKMLWAADHEAWIYSMLYTSDKNIQTLTERFEVHSQKELTELALGNEYAIGIERLPGGTWFIVLKYQVDIFHIHE</sequence>
<comment type="subcellular location">
    <subcellularLocation>
        <location evidence="1">Cell membrane</location>
        <topology evidence="1">Multi-pass membrane protein</topology>
    </subcellularLocation>
</comment>
<comment type="similarity">
    <text evidence="2">Belongs to the glutamate-gated ion channel (TC 1.A.10.1) family.</text>
</comment>
<dbReference type="SUPFAM" id="SSF53850">
    <property type="entry name" value="Periplasmic binding protein-like II"/>
    <property type="match status" value="1"/>
</dbReference>
<keyword evidence="5 9" id="KW-1133">Transmembrane helix</keyword>
<dbReference type="PANTHER" id="PTHR42643:SF40">
    <property type="entry name" value="IONOTROPIC RECEPTOR 41A-RELATED"/>
    <property type="match status" value="1"/>
</dbReference>
<dbReference type="EMBL" id="GEDC01014365">
    <property type="protein sequence ID" value="JAS22933.1"/>
    <property type="molecule type" value="Transcribed_RNA"/>
</dbReference>
<reference evidence="11" key="1">
    <citation type="submission" date="2015-12" db="EMBL/GenBank/DDBJ databases">
        <title>De novo transcriptome assembly of four potential Pierce s Disease insect vectors from Arizona vineyards.</title>
        <authorList>
            <person name="Tassone E.E."/>
        </authorList>
    </citation>
    <scope>NUCLEOTIDE SEQUENCE</scope>
</reference>
<evidence type="ECO:0000256" key="8">
    <source>
        <dbReference type="ARBA" id="ARBA00023180"/>
    </source>
</evidence>
<keyword evidence="4 9" id="KW-0812">Transmembrane</keyword>
<dbReference type="GO" id="GO:0015276">
    <property type="term" value="F:ligand-gated monoatomic ion channel activity"/>
    <property type="evidence" value="ECO:0007669"/>
    <property type="project" value="InterPro"/>
</dbReference>
<feature type="non-terminal residue" evidence="11">
    <location>
        <position position="1"/>
    </location>
</feature>
<feature type="non-terminal residue" evidence="11">
    <location>
        <position position="258"/>
    </location>
</feature>
<dbReference type="Pfam" id="PF00060">
    <property type="entry name" value="Lig_chan"/>
    <property type="match status" value="1"/>
</dbReference>
<evidence type="ECO:0000256" key="2">
    <source>
        <dbReference type="ARBA" id="ARBA00008685"/>
    </source>
</evidence>
<evidence type="ECO:0000256" key="7">
    <source>
        <dbReference type="ARBA" id="ARBA00023170"/>
    </source>
</evidence>
<dbReference type="Gene3D" id="3.40.190.10">
    <property type="entry name" value="Periplasmic binding protein-like II"/>
    <property type="match status" value="1"/>
</dbReference>
<dbReference type="GO" id="GO:0005886">
    <property type="term" value="C:plasma membrane"/>
    <property type="evidence" value="ECO:0007669"/>
    <property type="project" value="UniProtKB-SubCell"/>
</dbReference>
<dbReference type="GO" id="GO:0050906">
    <property type="term" value="P:detection of stimulus involved in sensory perception"/>
    <property type="evidence" value="ECO:0007669"/>
    <property type="project" value="UniProtKB-ARBA"/>
</dbReference>
<keyword evidence="3" id="KW-1003">Cell membrane</keyword>